<evidence type="ECO:0000313" key="2">
    <source>
        <dbReference type="Proteomes" id="UP000700732"/>
    </source>
</evidence>
<dbReference type="RefSeq" id="WP_186739395.1">
    <property type="nucleotide sequence ID" value="NZ_VFIA01000028.1"/>
</dbReference>
<dbReference type="Proteomes" id="UP000700732">
    <property type="component" value="Unassembled WGS sequence"/>
</dbReference>
<comment type="caution">
    <text evidence="1">The sequence shown here is derived from an EMBL/GenBank/DDBJ whole genome shotgun (WGS) entry which is preliminary data.</text>
</comment>
<sequence>MPRRTNAQWQGKAGGDFASHTCRGQSIGYDNSGQTPAGVFKNSLLDSWFWD</sequence>
<name>A0ABR6WC50_9BACT</name>
<organism evidence="1 2">
    <name type="scientific">Spirosoma utsteinense</name>
    <dbReference type="NCBI Taxonomy" id="2585773"/>
    <lineage>
        <taxon>Bacteria</taxon>
        <taxon>Pseudomonadati</taxon>
        <taxon>Bacteroidota</taxon>
        <taxon>Cytophagia</taxon>
        <taxon>Cytophagales</taxon>
        <taxon>Cytophagaceae</taxon>
        <taxon>Spirosoma</taxon>
    </lineage>
</organism>
<dbReference type="EMBL" id="VFIA01000028">
    <property type="protein sequence ID" value="MBC3793525.1"/>
    <property type="molecule type" value="Genomic_DNA"/>
</dbReference>
<proteinExistence type="predicted"/>
<gene>
    <name evidence="1" type="ORF">FH603_4044</name>
</gene>
<reference evidence="1 2" key="1">
    <citation type="submission" date="2019-06" db="EMBL/GenBank/DDBJ databases">
        <title>Spirosoma utsteinense sp. nov. isolated from Antarctic ice-free soils.</title>
        <authorList>
            <person name="Tahon G."/>
        </authorList>
    </citation>
    <scope>NUCLEOTIDE SEQUENCE [LARGE SCALE GENOMIC DNA]</scope>
    <source>
        <strain evidence="1 2">LMG 31447</strain>
    </source>
</reference>
<keyword evidence="2" id="KW-1185">Reference proteome</keyword>
<protein>
    <submittedName>
        <fullName evidence="1">Uncharacterized protein</fullName>
    </submittedName>
</protein>
<accession>A0ABR6WC50</accession>
<evidence type="ECO:0000313" key="1">
    <source>
        <dbReference type="EMBL" id="MBC3793525.1"/>
    </source>
</evidence>